<dbReference type="Proteomes" id="UP000023482">
    <property type="component" value="Unassembled WGS sequence"/>
</dbReference>
<accession>Z4WW56</accession>
<dbReference type="EMBL" id="JDFF01000004">
    <property type="protein sequence ID" value="EWC93533.1"/>
    <property type="molecule type" value="Genomic_DNA"/>
</dbReference>
<comment type="caution">
    <text evidence="2">The sequence shown here is derived from an EMBL/GenBank/DDBJ whole genome shotgun (WGS) entry which is preliminary data.</text>
</comment>
<dbReference type="Pfam" id="PF08885">
    <property type="entry name" value="GSCFA"/>
    <property type="match status" value="1"/>
</dbReference>
<dbReference type="RefSeq" id="WP_044167808.1">
    <property type="nucleotide sequence ID" value="NZ_JDFF01000004.1"/>
</dbReference>
<dbReference type="PATRIC" id="fig|887901.3.peg.187"/>
<reference evidence="2 3" key="1">
    <citation type="submission" date="2014-01" db="EMBL/GenBank/DDBJ databases">
        <authorList>
            <person name="Durkin A.S."/>
            <person name="McCorrison J."/>
            <person name="Torralba M."/>
            <person name="Gillis M."/>
            <person name="Haft D.H."/>
            <person name="Methe B."/>
            <person name="Sutton G."/>
            <person name="Nelson K.E."/>
        </authorList>
    </citation>
    <scope>NUCLEOTIDE SEQUENCE [LARGE SCALE GENOMIC DNA]</scope>
    <source>
        <strain evidence="2 3">ATCC 51270</strain>
    </source>
</reference>
<evidence type="ECO:0000313" key="3">
    <source>
        <dbReference type="Proteomes" id="UP000023482"/>
    </source>
</evidence>
<name>Z4WW56_9PORP</name>
<protein>
    <submittedName>
        <fullName evidence="2">GSCFA family protein</fullName>
    </submittedName>
</protein>
<keyword evidence="3" id="KW-1185">Reference proteome</keyword>
<sequence>MIPLSTPVALGATPPALHFGDPVMSLGSCFSECIANHLGEGGMNVLTNPFGVLYNPLSIARTLERILEGRPFTESELTCHNGLYHSWLHHGSFSSEDATQALLMMNRTLSLAHERIHGLRYLILTWGTSYVYRHALTGEVVSNCHKHPEKTFLRERASLENLVEAWHPLLTRLFALCPELKLILTVSPIRHLRDGAHENTLSKATLHLFTDELRRLFPERCHYFPSYEILLDELRDYRFFAEDLTHPSRLAERVIAERLTSWLLDASTQQAFAEALRLTKELRHRPLHEGSTAHAARLTALRAKVSDFLIRYPEALLPLP</sequence>
<evidence type="ECO:0000259" key="1">
    <source>
        <dbReference type="Pfam" id="PF08885"/>
    </source>
</evidence>
<proteinExistence type="predicted"/>
<dbReference type="SUPFAM" id="SSF52266">
    <property type="entry name" value="SGNH hydrolase"/>
    <property type="match status" value="1"/>
</dbReference>
<organism evidence="2 3">
    <name type="scientific">Porphyromonas catoniae ATCC 51270</name>
    <dbReference type="NCBI Taxonomy" id="887901"/>
    <lineage>
        <taxon>Bacteria</taxon>
        <taxon>Pseudomonadati</taxon>
        <taxon>Bacteroidota</taxon>
        <taxon>Bacteroidia</taxon>
        <taxon>Bacteroidales</taxon>
        <taxon>Porphyromonadaceae</taxon>
        <taxon>Porphyromonas</taxon>
    </lineage>
</organism>
<dbReference type="InterPro" id="IPR014982">
    <property type="entry name" value="GSCFA"/>
</dbReference>
<dbReference type="AlphaFoldDB" id="Z4WW56"/>
<gene>
    <name evidence="2" type="ORF">HMPREF0636_1045</name>
</gene>
<feature type="domain" description="GSCFA" evidence="1">
    <location>
        <begin position="23"/>
        <end position="258"/>
    </location>
</feature>
<evidence type="ECO:0000313" key="2">
    <source>
        <dbReference type="EMBL" id="EWC93533.1"/>
    </source>
</evidence>